<evidence type="ECO:0000256" key="1">
    <source>
        <dbReference type="ARBA" id="ARBA00022475"/>
    </source>
</evidence>
<evidence type="ECO:0000256" key="6">
    <source>
        <dbReference type="ARBA" id="ARBA00023145"/>
    </source>
</evidence>
<keyword evidence="5" id="KW-0472">Membrane</keyword>
<keyword evidence="4" id="KW-0443">Lipid metabolism</keyword>
<comment type="caution">
    <text evidence="11">The sequence shown here is derived from an EMBL/GenBank/DDBJ whole genome shotgun (WGS) entry which is preliminary data.</text>
</comment>
<keyword evidence="1" id="KW-1003">Cell membrane</keyword>
<sequence>MQFARGSLRYAAVPALLAAPAVLLTPLASAACLLAGAGVLFFHRDPERSTPPTGVVSPADGHVAVVREEDDRVRLGIYMRGRDVHVNRAPMAGVVESVDHVPGANKLAFRKESERNERLRFTFEDYDAEMIAGAFARRTRSYVEPGEFVERGQRIGHISFSSRFDVVLPPEYDIGDLTVAEGNRVLAGETVVARPSEAVTVDDSAVAEK</sequence>
<keyword evidence="8" id="KW-0456">Lyase</keyword>
<evidence type="ECO:0000256" key="5">
    <source>
        <dbReference type="ARBA" id="ARBA00023136"/>
    </source>
</evidence>
<evidence type="ECO:0000256" key="3">
    <source>
        <dbReference type="ARBA" id="ARBA00022793"/>
    </source>
</evidence>
<evidence type="ECO:0000256" key="4">
    <source>
        <dbReference type="ARBA" id="ARBA00023098"/>
    </source>
</evidence>
<organism evidence="11 12">
    <name type="scientific">Haloarcula saliterrae</name>
    <dbReference type="NCBI Taxonomy" id="2950534"/>
    <lineage>
        <taxon>Archaea</taxon>
        <taxon>Methanobacteriati</taxon>
        <taxon>Methanobacteriota</taxon>
        <taxon>Stenosarchaea group</taxon>
        <taxon>Halobacteria</taxon>
        <taxon>Halobacteriales</taxon>
        <taxon>Haloarculaceae</taxon>
        <taxon>Haloarcula</taxon>
    </lineage>
</organism>
<dbReference type="NCBIfam" id="NF038088">
    <property type="entry name" value="anchor_synt_D"/>
    <property type="match status" value="1"/>
</dbReference>
<dbReference type="PANTHER" id="PTHR35809:SF1">
    <property type="entry name" value="ARCHAETIDYLSERINE DECARBOXYLASE PROENZYME-RELATED"/>
    <property type="match status" value="1"/>
</dbReference>
<evidence type="ECO:0000256" key="10">
    <source>
        <dbReference type="ARBA" id="ARBA00023317"/>
    </source>
</evidence>
<keyword evidence="7" id="KW-0594">Phospholipid biosynthesis</keyword>
<keyword evidence="10" id="KW-0670">Pyruvate</keyword>
<proteinExistence type="predicted"/>
<evidence type="ECO:0000256" key="7">
    <source>
        <dbReference type="ARBA" id="ARBA00023209"/>
    </source>
</evidence>
<gene>
    <name evidence="11" type="ORF">NDI56_11120</name>
</gene>
<dbReference type="Pfam" id="PF02666">
    <property type="entry name" value="PS_Dcarbxylase"/>
    <property type="match status" value="1"/>
</dbReference>
<keyword evidence="2" id="KW-0444">Lipid biosynthesis</keyword>
<keyword evidence="6" id="KW-0865">Zymogen</keyword>
<keyword evidence="9" id="KW-1208">Phospholipid metabolism</keyword>
<dbReference type="InterPro" id="IPR003817">
    <property type="entry name" value="PS_Dcarbxylase"/>
</dbReference>
<evidence type="ECO:0000256" key="2">
    <source>
        <dbReference type="ARBA" id="ARBA00022516"/>
    </source>
</evidence>
<keyword evidence="12" id="KW-1185">Reference proteome</keyword>
<reference evidence="11 12" key="1">
    <citation type="submission" date="2022-06" db="EMBL/GenBank/DDBJ databases">
        <title>Haloarcula sp. a new haloarchaeum isolate from saline soil.</title>
        <authorList>
            <person name="Strakova D."/>
            <person name="Galisteo C."/>
            <person name="Sanchez-Porro C."/>
            <person name="Ventosa A."/>
        </authorList>
    </citation>
    <scope>NUCLEOTIDE SEQUENCE [LARGE SCALE GENOMIC DNA]</scope>
    <source>
        <strain evidence="11 12">S1CR25-12</strain>
    </source>
</reference>
<evidence type="ECO:0000313" key="11">
    <source>
        <dbReference type="EMBL" id="MDS0259945.1"/>
    </source>
</evidence>
<accession>A0ABU2FDN6</accession>
<dbReference type="NCBIfam" id="NF003683">
    <property type="entry name" value="PRK05305.2-3"/>
    <property type="match status" value="1"/>
</dbReference>
<dbReference type="EMBL" id="JAMQON010000002">
    <property type="protein sequence ID" value="MDS0259945.1"/>
    <property type="molecule type" value="Genomic_DNA"/>
</dbReference>
<protein>
    <submittedName>
        <fullName evidence="11">Protein sorting system archaetidylserine decarboxylase</fullName>
    </submittedName>
</protein>
<evidence type="ECO:0000313" key="12">
    <source>
        <dbReference type="Proteomes" id="UP001259659"/>
    </source>
</evidence>
<evidence type="ECO:0000256" key="9">
    <source>
        <dbReference type="ARBA" id="ARBA00023264"/>
    </source>
</evidence>
<dbReference type="PROSITE" id="PS51257">
    <property type="entry name" value="PROKAR_LIPOPROTEIN"/>
    <property type="match status" value="1"/>
</dbReference>
<dbReference type="InterPro" id="IPR033175">
    <property type="entry name" value="PSD-A"/>
</dbReference>
<dbReference type="Proteomes" id="UP001259659">
    <property type="component" value="Unassembled WGS sequence"/>
</dbReference>
<keyword evidence="3" id="KW-0210">Decarboxylase</keyword>
<dbReference type="PANTHER" id="PTHR35809">
    <property type="entry name" value="ARCHAETIDYLSERINE DECARBOXYLASE PROENZYME-RELATED"/>
    <property type="match status" value="1"/>
</dbReference>
<dbReference type="RefSeq" id="WP_310919600.1">
    <property type="nucleotide sequence ID" value="NZ_JAMQON010000002.1"/>
</dbReference>
<evidence type="ECO:0000256" key="8">
    <source>
        <dbReference type="ARBA" id="ARBA00023239"/>
    </source>
</evidence>
<name>A0ABU2FDN6_9EURY</name>